<dbReference type="OrthoDB" id="1738696at2759"/>
<evidence type="ECO:0000313" key="2">
    <source>
        <dbReference type="EMBL" id="KAJ4839891.1"/>
    </source>
</evidence>
<accession>A0A9Q0FYE1</accession>
<gene>
    <name evidence="2" type="ORF">Tsubulata_003199</name>
</gene>
<feature type="compositionally biased region" description="Basic and acidic residues" evidence="1">
    <location>
        <begin position="108"/>
        <end position="118"/>
    </location>
</feature>
<organism evidence="2 3">
    <name type="scientific">Turnera subulata</name>
    <dbReference type="NCBI Taxonomy" id="218843"/>
    <lineage>
        <taxon>Eukaryota</taxon>
        <taxon>Viridiplantae</taxon>
        <taxon>Streptophyta</taxon>
        <taxon>Embryophyta</taxon>
        <taxon>Tracheophyta</taxon>
        <taxon>Spermatophyta</taxon>
        <taxon>Magnoliopsida</taxon>
        <taxon>eudicotyledons</taxon>
        <taxon>Gunneridae</taxon>
        <taxon>Pentapetalae</taxon>
        <taxon>rosids</taxon>
        <taxon>fabids</taxon>
        <taxon>Malpighiales</taxon>
        <taxon>Passifloraceae</taxon>
        <taxon>Turnera</taxon>
    </lineage>
</organism>
<name>A0A9Q0FYE1_9ROSI</name>
<evidence type="ECO:0000313" key="3">
    <source>
        <dbReference type="Proteomes" id="UP001141552"/>
    </source>
</evidence>
<reference evidence="2" key="2">
    <citation type="journal article" date="2023" name="Plants (Basel)">
        <title>Annotation of the Turnera subulata (Passifloraceae) Draft Genome Reveals the S-Locus Evolved after the Divergence of Turneroideae from Passifloroideae in a Stepwise Manner.</title>
        <authorList>
            <person name="Henning P.M."/>
            <person name="Roalson E.H."/>
            <person name="Mir W."/>
            <person name="McCubbin A.G."/>
            <person name="Shore J.S."/>
        </authorList>
    </citation>
    <scope>NUCLEOTIDE SEQUENCE</scope>
    <source>
        <strain evidence="2">F60SS</strain>
    </source>
</reference>
<feature type="region of interest" description="Disordered" evidence="1">
    <location>
        <begin position="83"/>
        <end position="137"/>
    </location>
</feature>
<sequence length="137" mass="13958">MENTPGRRGGLNLKATELRLGLPGSESPERGNNQSPDPPPHHQLSIGLNNNNKSCFASSRAKRGFSVAIHDGSGNWVFSATAGSDSGKVVNGSGCGQTGKDSGLPQSPKKEATKEKKTTQVGAAAAANGHAVAPASK</sequence>
<dbReference type="Proteomes" id="UP001141552">
    <property type="component" value="Unassembled WGS sequence"/>
</dbReference>
<dbReference type="EMBL" id="JAKUCV010003177">
    <property type="protein sequence ID" value="KAJ4839891.1"/>
    <property type="molecule type" value="Genomic_DNA"/>
</dbReference>
<comment type="caution">
    <text evidence="2">The sequence shown here is derived from an EMBL/GenBank/DDBJ whole genome shotgun (WGS) entry which is preliminary data.</text>
</comment>
<proteinExistence type="predicted"/>
<feature type="compositionally biased region" description="Low complexity" evidence="1">
    <location>
        <begin position="123"/>
        <end position="137"/>
    </location>
</feature>
<protein>
    <submittedName>
        <fullName evidence="2">Uncharacterized protein</fullName>
    </submittedName>
</protein>
<reference evidence="2" key="1">
    <citation type="submission" date="2022-02" db="EMBL/GenBank/DDBJ databases">
        <authorList>
            <person name="Henning P.M."/>
            <person name="McCubbin A.G."/>
            <person name="Shore J.S."/>
        </authorList>
    </citation>
    <scope>NUCLEOTIDE SEQUENCE</scope>
    <source>
        <strain evidence="2">F60SS</strain>
        <tissue evidence="2">Leaves</tissue>
    </source>
</reference>
<evidence type="ECO:0000256" key="1">
    <source>
        <dbReference type="SAM" id="MobiDB-lite"/>
    </source>
</evidence>
<dbReference type="AlphaFoldDB" id="A0A9Q0FYE1"/>
<feature type="region of interest" description="Disordered" evidence="1">
    <location>
        <begin position="1"/>
        <end position="52"/>
    </location>
</feature>
<keyword evidence="3" id="KW-1185">Reference proteome</keyword>